<dbReference type="InterPro" id="IPR018076">
    <property type="entry name" value="T2SS_GspF_dom"/>
</dbReference>
<evidence type="ECO:0000256" key="6">
    <source>
        <dbReference type="ARBA" id="ARBA00022692"/>
    </source>
</evidence>
<dbReference type="PROSITE" id="PS00874">
    <property type="entry name" value="T2SP_F"/>
    <property type="match status" value="1"/>
</dbReference>
<dbReference type="Gene3D" id="1.20.81.30">
    <property type="entry name" value="Type II secretion system (T2SS), domain F"/>
    <property type="match status" value="2"/>
</dbReference>
<name>A0A0F9VM41_9ZZZZ</name>
<feature type="transmembrane region" description="Helical" evidence="9">
    <location>
        <begin position="377"/>
        <end position="400"/>
    </location>
</feature>
<dbReference type="PANTHER" id="PTHR30012">
    <property type="entry name" value="GENERAL SECRETION PATHWAY PROTEIN"/>
    <property type="match status" value="1"/>
</dbReference>
<gene>
    <name evidence="11" type="ORF">LCGC14_0467630</name>
</gene>
<feature type="domain" description="Type II secretion system protein GspF" evidence="10">
    <location>
        <begin position="70"/>
        <end position="193"/>
    </location>
</feature>
<dbReference type="PRINTS" id="PR00812">
    <property type="entry name" value="BCTERIALGSPF"/>
</dbReference>
<evidence type="ECO:0000256" key="1">
    <source>
        <dbReference type="ARBA" id="ARBA00004429"/>
    </source>
</evidence>
<feature type="transmembrane region" description="Helical" evidence="9">
    <location>
        <begin position="223"/>
        <end position="242"/>
    </location>
</feature>
<evidence type="ECO:0000256" key="3">
    <source>
        <dbReference type="ARBA" id="ARBA00022448"/>
    </source>
</evidence>
<evidence type="ECO:0000256" key="5">
    <source>
        <dbReference type="ARBA" id="ARBA00022519"/>
    </source>
</evidence>
<dbReference type="GO" id="GO:0005886">
    <property type="term" value="C:plasma membrane"/>
    <property type="evidence" value="ECO:0007669"/>
    <property type="project" value="UniProtKB-SubCell"/>
</dbReference>
<keyword evidence="4" id="KW-1003">Cell membrane</keyword>
<dbReference type="EMBL" id="LAZR01000489">
    <property type="protein sequence ID" value="KKN66823.1"/>
    <property type="molecule type" value="Genomic_DNA"/>
</dbReference>
<evidence type="ECO:0000256" key="8">
    <source>
        <dbReference type="ARBA" id="ARBA00023136"/>
    </source>
</evidence>
<organism evidence="11">
    <name type="scientific">marine sediment metagenome</name>
    <dbReference type="NCBI Taxonomy" id="412755"/>
    <lineage>
        <taxon>unclassified sequences</taxon>
        <taxon>metagenomes</taxon>
        <taxon>ecological metagenomes</taxon>
    </lineage>
</organism>
<evidence type="ECO:0000256" key="7">
    <source>
        <dbReference type="ARBA" id="ARBA00022989"/>
    </source>
</evidence>
<feature type="transmembrane region" description="Helical" evidence="9">
    <location>
        <begin position="170"/>
        <end position="192"/>
    </location>
</feature>
<dbReference type="AlphaFoldDB" id="A0A0F9VM41"/>
<keyword evidence="7 9" id="KW-1133">Transmembrane helix</keyword>
<evidence type="ECO:0000313" key="11">
    <source>
        <dbReference type="EMBL" id="KKN66823.1"/>
    </source>
</evidence>
<dbReference type="InterPro" id="IPR003004">
    <property type="entry name" value="GspF/PilC"/>
</dbReference>
<evidence type="ECO:0000256" key="2">
    <source>
        <dbReference type="ARBA" id="ARBA00005745"/>
    </source>
</evidence>
<dbReference type="PANTHER" id="PTHR30012:SF0">
    <property type="entry name" value="TYPE II SECRETION SYSTEM PROTEIN F-RELATED"/>
    <property type="match status" value="1"/>
</dbReference>
<keyword evidence="6 9" id="KW-0812">Transmembrane</keyword>
<evidence type="ECO:0000256" key="4">
    <source>
        <dbReference type="ARBA" id="ARBA00022475"/>
    </source>
</evidence>
<comment type="caution">
    <text evidence="11">The sequence shown here is derived from an EMBL/GenBank/DDBJ whole genome shotgun (WGS) entry which is preliminary data.</text>
</comment>
<accession>A0A0F9VM41</accession>
<comment type="subcellular location">
    <subcellularLocation>
        <location evidence="1">Cell inner membrane</location>
        <topology evidence="1">Multi-pass membrane protein</topology>
    </subcellularLocation>
</comment>
<dbReference type="InterPro" id="IPR001992">
    <property type="entry name" value="T2SS_GspF/T4SS_PilC_CS"/>
</dbReference>
<proteinExistence type="inferred from homology"/>
<dbReference type="FunFam" id="1.20.81.30:FF:000001">
    <property type="entry name" value="Type II secretion system protein F"/>
    <property type="match status" value="2"/>
</dbReference>
<keyword evidence="3" id="KW-0813">Transport</keyword>
<feature type="domain" description="Type II secretion system protein GspF" evidence="10">
    <location>
        <begin position="273"/>
        <end position="396"/>
    </location>
</feature>
<keyword evidence="8 9" id="KW-0472">Membrane</keyword>
<protein>
    <recommendedName>
        <fullName evidence="10">Type II secretion system protein GspF domain-containing protein</fullName>
    </recommendedName>
</protein>
<keyword evidence="5" id="KW-0997">Cell inner membrane</keyword>
<sequence>MPVFTYEAVDAQGTKTAGSVPAANRSAALDQIAQRGLVPISVADPQEVAPKRRASARPAGRVSQASSEAFIRELANLLAAGVAMSRALHILSHQTSNPAARRQWTAIHDDVAGGAPLAEAMSKWPQSFPGVHVAMVHAGETGGFLDVVLAQIADFRSRERDLKSKVRGAMAYPIILAVLATGVLIFLMTYFIPRFSGIFADFGAALPPLTRAIVAVSRAITDYGLLIIIGVALIVILGRRALQSDSGKRALEKALLRTPVLGGVLAKFALVRFCRMLGTLLGSGVPLVASLRVAREAIGNQTLADTMRVSIEQVQEGKSLSQSLATSERLFPPSVVEMISVAEESGRLDLELKRLALVYETDLDRQLQLLVALAEPALLLIMAGIVGTIVVGMLLPVFTLQEYIR</sequence>
<evidence type="ECO:0000256" key="9">
    <source>
        <dbReference type="SAM" id="Phobius"/>
    </source>
</evidence>
<dbReference type="InterPro" id="IPR042094">
    <property type="entry name" value="T2SS_GspF_sf"/>
</dbReference>
<dbReference type="Pfam" id="PF00482">
    <property type="entry name" value="T2SSF"/>
    <property type="match status" value="2"/>
</dbReference>
<comment type="similarity">
    <text evidence="2">Belongs to the GSP F family.</text>
</comment>
<reference evidence="11" key="1">
    <citation type="journal article" date="2015" name="Nature">
        <title>Complex archaea that bridge the gap between prokaryotes and eukaryotes.</title>
        <authorList>
            <person name="Spang A."/>
            <person name="Saw J.H."/>
            <person name="Jorgensen S.L."/>
            <person name="Zaremba-Niedzwiedzka K."/>
            <person name="Martijn J."/>
            <person name="Lind A.E."/>
            <person name="van Eijk R."/>
            <person name="Schleper C."/>
            <person name="Guy L."/>
            <person name="Ettema T.J."/>
        </authorList>
    </citation>
    <scope>NUCLEOTIDE SEQUENCE</scope>
</reference>
<evidence type="ECO:0000259" key="10">
    <source>
        <dbReference type="Pfam" id="PF00482"/>
    </source>
</evidence>
<dbReference type="GO" id="GO:0009306">
    <property type="term" value="P:protein secretion"/>
    <property type="evidence" value="ECO:0007669"/>
    <property type="project" value="InterPro"/>
</dbReference>